<feature type="signal peptide" evidence="1">
    <location>
        <begin position="1"/>
        <end position="19"/>
    </location>
</feature>
<dbReference type="AlphaFoldDB" id="A0A9W9CVG4"/>
<dbReference type="OrthoDB" id="4175349at2759"/>
<keyword evidence="3" id="KW-1185">Reference proteome</keyword>
<reference evidence="2" key="1">
    <citation type="submission" date="2022-10" db="EMBL/GenBank/DDBJ databases">
        <title>Tapping the CABI collections for fungal endophytes: first genome assemblies for Collariella, Neodidymelliopsis, Ascochyta clinopodiicola, Didymella pomorum, Didymosphaeria variabile, Neocosmospora piperis and Neocucurbitaria cava.</title>
        <authorList>
            <person name="Hill R."/>
        </authorList>
    </citation>
    <scope>NUCLEOTIDE SEQUENCE</scope>
    <source>
        <strain evidence="2">IMI 355082</strain>
    </source>
</reference>
<evidence type="ECO:0000256" key="1">
    <source>
        <dbReference type="SAM" id="SignalP"/>
    </source>
</evidence>
<feature type="chain" id="PRO_5040930912" evidence="1">
    <location>
        <begin position="20"/>
        <end position="130"/>
    </location>
</feature>
<keyword evidence="1" id="KW-0732">Signal</keyword>
<organism evidence="2 3">
    <name type="scientific">Gnomoniopsis smithogilvyi</name>
    <dbReference type="NCBI Taxonomy" id="1191159"/>
    <lineage>
        <taxon>Eukaryota</taxon>
        <taxon>Fungi</taxon>
        <taxon>Dikarya</taxon>
        <taxon>Ascomycota</taxon>
        <taxon>Pezizomycotina</taxon>
        <taxon>Sordariomycetes</taxon>
        <taxon>Sordariomycetidae</taxon>
        <taxon>Diaporthales</taxon>
        <taxon>Gnomoniaceae</taxon>
        <taxon>Gnomoniopsis</taxon>
    </lineage>
</organism>
<comment type="caution">
    <text evidence="2">The sequence shown here is derived from an EMBL/GenBank/DDBJ whole genome shotgun (WGS) entry which is preliminary data.</text>
</comment>
<evidence type="ECO:0000313" key="3">
    <source>
        <dbReference type="Proteomes" id="UP001140453"/>
    </source>
</evidence>
<protein>
    <submittedName>
        <fullName evidence="2">Uncharacterized protein</fullName>
    </submittedName>
</protein>
<evidence type="ECO:0000313" key="2">
    <source>
        <dbReference type="EMBL" id="KAJ4388836.1"/>
    </source>
</evidence>
<gene>
    <name evidence="2" type="ORF">N0V93_006297</name>
</gene>
<name>A0A9W9CVG4_9PEZI</name>
<sequence>MKARTSALIASMATSLAAAANFTSVYLEPPLNWVVGSYLWPAEIIAGYNAEVASTDYTDETWDAYILAACESYTACTSSISWQGVNSGSTGGTYWYGYVFRGGATNESFYVRDTDEASNVTLSKAWTIVE</sequence>
<dbReference type="Proteomes" id="UP001140453">
    <property type="component" value="Unassembled WGS sequence"/>
</dbReference>
<proteinExistence type="predicted"/>
<accession>A0A9W9CVG4</accession>
<dbReference type="EMBL" id="JAPEVB010000004">
    <property type="protein sequence ID" value="KAJ4388836.1"/>
    <property type="molecule type" value="Genomic_DNA"/>
</dbReference>